<evidence type="ECO:0000256" key="6">
    <source>
        <dbReference type="ARBA" id="ARBA00048576"/>
    </source>
</evidence>
<proteinExistence type="inferred from homology"/>
<dbReference type="GO" id="GO:0007165">
    <property type="term" value="P:signal transduction"/>
    <property type="evidence" value="ECO:0007669"/>
    <property type="project" value="TreeGrafter"/>
</dbReference>
<dbReference type="Pfam" id="PF00765">
    <property type="entry name" value="Autoind_synth"/>
    <property type="match status" value="1"/>
</dbReference>
<dbReference type="Gene3D" id="3.40.630.30">
    <property type="match status" value="1"/>
</dbReference>
<dbReference type="GO" id="GO:0061579">
    <property type="term" value="F:N-acyl homoserine lactone synthase activity"/>
    <property type="evidence" value="ECO:0007669"/>
    <property type="project" value="UniProtKB-UniRule"/>
</dbReference>
<dbReference type="InterPro" id="IPR016181">
    <property type="entry name" value="Acyl_CoA_acyltransferase"/>
</dbReference>
<dbReference type="PRINTS" id="PR01549">
    <property type="entry name" value="AUTOINDCRSYN"/>
</dbReference>
<dbReference type="GO" id="GO:0009372">
    <property type="term" value="P:quorum sensing"/>
    <property type="evidence" value="ECO:0007669"/>
    <property type="project" value="UniProtKB-UniRule"/>
</dbReference>
<comment type="caution">
    <text evidence="9">The sequence shown here is derived from an EMBL/GenBank/DDBJ whole genome shotgun (WGS) entry which is preliminary data.</text>
</comment>
<dbReference type="PROSITE" id="PS00949">
    <property type="entry name" value="AUTOINDUCER_SYNTH_1"/>
    <property type="match status" value="1"/>
</dbReference>
<evidence type="ECO:0000256" key="4">
    <source>
        <dbReference type="ARBA" id="ARBA00022691"/>
    </source>
</evidence>
<comment type="catalytic activity">
    <reaction evidence="6 8">
        <text>a fatty acyl-[ACP] + S-adenosyl-L-methionine = an N-acyl-L-homoserine lactone + S-methyl-5'-thioadenosine + holo-[ACP] + H(+)</text>
        <dbReference type="Rhea" id="RHEA:10096"/>
        <dbReference type="Rhea" id="RHEA-COMP:9685"/>
        <dbReference type="Rhea" id="RHEA-COMP:14125"/>
        <dbReference type="ChEBI" id="CHEBI:15378"/>
        <dbReference type="ChEBI" id="CHEBI:17509"/>
        <dbReference type="ChEBI" id="CHEBI:55474"/>
        <dbReference type="ChEBI" id="CHEBI:59789"/>
        <dbReference type="ChEBI" id="CHEBI:64479"/>
        <dbReference type="ChEBI" id="CHEBI:138651"/>
        <dbReference type="EC" id="2.3.1.184"/>
    </reaction>
</comment>
<keyword evidence="4 8" id="KW-0949">S-adenosyl-L-methionine</keyword>
<evidence type="ECO:0000256" key="5">
    <source>
        <dbReference type="ARBA" id="ARBA00022929"/>
    </source>
</evidence>
<organism evidence="9 11">
    <name type="scientific">Acetobacter cibinongensis</name>
    <dbReference type="NCBI Taxonomy" id="146475"/>
    <lineage>
        <taxon>Bacteria</taxon>
        <taxon>Pseudomonadati</taxon>
        <taxon>Pseudomonadota</taxon>
        <taxon>Alphaproteobacteria</taxon>
        <taxon>Acetobacterales</taxon>
        <taxon>Acetobacteraceae</taxon>
        <taxon>Acetobacter</taxon>
    </lineage>
</organism>
<reference evidence="9 11" key="1">
    <citation type="submission" date="2012-11" db="EMBL/GenBank/DDBJ databases">
        <title>Whole genome sequence of Acetobacter cibinongensis 4H-1.</title>
        <authorList>
            <person name="Azuma Y."/>
            <person name="Higashiura N."/>
            <person name="Hirakawa H."/>
            <person name="Matsushita K."/>
        </authorList>
    </citation>
    <scope>NUCLEOTIDE SEQUENCE [LARGE SCALE GENOMIC DNA]</scope>
    <source>
        <strain evidence="9 11">4H-1</strain>
    </source>
</reference>
<reference evidence="10 12" key="2">
    <citation type="submission" date="2019-07" db="EMBL/GenBank/DDBJ databases">
        <title>Whole genome shotgun sequence of Acetobacter cibinongensis NBRC 16605.</title>
        <authorList>
            <person name="Hosoyama A."/>
            <person name="Uohara A."/>
            <person name="Ohji S."/>
            <person name="Ichikawa N."/>
        </authorList>
    </citation>
    <scope>NUCLEOTIDE SEQUENCE [LARGE SCALE GENOMIC DNA]</scope>
    <source>
        <strain evidence="10 12">NBRC 16605</strain>
    </source>
</reference>
<evidence type="ECO:0000313" key="11">
    <source>
        <dbReference type="Proteomes" id="UP000032671"/>
    </source>
</evidence>
<dbReference type="EC" id="2.3.1.184" evidence="1 8"/>
<keyword evidence="5 7" id="KW-0071">Autoinducer synthesis</keyword>
<accession>A0A0D6MZZ7</accession>
<protein>
    <recommendedName>
        <fullName evidence="1 8">Acyl-homoserine-lactone synthase</fullName>
        <ecNumber evidence="1 8">2.3.1.184</ecNumber>
    </recommendedName>
    <alternativeName>
        <fullName evidence="8">Autoinducer synthesis protein</fullName>
    </alternativeName>
</protein>
<evidence type="ECO:0000256" key="3">
    <source>
        <dbReference type="ARBA" id="ARBA00022679"/>
    </source>
</evidence>
<dbReference type="PANTHER" id="PTHR39322:SF1">
    <property type="entry name" value="ISOVALERYL-HOMOSERINE LACTONE SYNTHASE"/>
    <property type="match status" value="1"/>
</dbReference>
<evidence type="ECO:0000313" key="9">
    <source>
        <dbReference type="EMBL" id="GAN59317.1"/>
    </source>
</evidence>
<dbReference type="EMBL" id="BAMV01000003">
    <property type="protein sequence ID" value="GAN59317.1"/>
    <property type="molecule type" value="Genomic_DNA"/>
</dbReference>
<dbReference type="PROSITE" id="PS51187">
    <property type="entry name" value="AUTOINDUCER_SYNTH_2"/>
    <property type="match status" value="1"/>
</dbReference>
<dbReference type="OrthoDB" id="6169313at2"/>
<dbReference type="SUPFAM" id="SSF55729">
    <property type="entry name" value="Acyl-CoA N-acyltransferases (Nat)"/>
    <property type="match status" value="1"/>
</dbReference>
<evidence type="ECO:0000256" key="2">
    <source>
        <dbReference type="ARBA" id="ARBA00022654"/>
    </source>
</evidence>
<keyword evidence="3 8" id="KW-0808">Transferase</keyword>
<dbReference type="Proteomes" id="UP000032671">
    <property type="component" value="Unassembled WGS sequence"/>
</dbReference>
<sequence>MLYTFSYEERHDYASVYDKMLQARALVFGERLGWDVVVRHGREEDEYDREYNPLYIVSLNESGQHAASLRVLPTTGPTMLRQEFHTFFDDCPDIVSPDVWECTRLCSTVESTTPAGRSVTIDVTKALCRTAFESGISQITGIYYKGMTRVYRRIGWEPTTLSQAKPEIGDICLGLWTVTPRAMRHMAERQAMLF</sequence>
<keyword evidence="12" id="KW-1185">Reference proteome</keyword>
<dbReference type="InterPro" id="IPR001690">
    <property type="entry name" value="Autoind_synthase"/>
</dbReference>
<evidence type="ECO:0000256" key="8">
    <source>
        <dbReference type="RuleBase" id="RU361135"/>
    </source>
</evidence>
<evidence type="ECO:0000313" key="10">
    <source>
        <dbReference type="EMBL" id="GEL59066.1"/>
    </source>
</evidence>
<evidence type="ECO:0000313" key="12">
    <source>
        <dbReference type="Proteomes" id="UP000321891"/>
    </source>
</evidence>
<dbReference type="STRING" id="1231339.Abci_003_080"/>
<evidence type="ECO:0000256" key="7">
    <source>
        <dbReference type="PROSITE-ProRule" id="PRU00533"/>
    </source>
</evidence>
<dbReference type="InterPro" id="IPR018311">
    <property type="entry name" value="Autoind_synth_CS"/>
</dbReference>
<dbReference type="RefSeq" id="WP_048837406.1">
    <property type="nucleotide sequence ID" value="NZ_BAMV01000003.1"/>
</dbReference>
<dbReference type="PANTHER" id="PTHR39322">
    <property type="entry name" value="ACYL-HOMOSERINE-LACTONE SYNTHASE"/>
    <property type="match status" value="1"/>
</dbReference>
<name>A0A0D6MZZ7_9PROT</name>
<gene>
    <name evidence="10" type="primary">cerI</name>
    <name evidence="9" type="ORF">Abci_003_080</name>
    <name evidence="10" type="ORF">ACI01nite_16680</name>
</gene>
<comment type="similarity">
    <text evidence="7 8">Belongs to the autoinducer synthase family.</text>
</comment>
<accession>A0A6N3SS18</accession>
<dbReference type="AlphaFoldDB" id="A0A0D6MZZ7"/>
<dbReference type="Proteomes" id="UP000321891">
    <property type="component" value="Unassembled WGS sequence"/>
</dbReference>
<keyword evidence="2 7" id="KW-0673">Quorum sensing</keyword>
<evidence type="ECO:0000256" key="1">
    <source>
        <dbReference type="ARBA" id="ARBA00012340"/>
    </source>
</evidence>
<dbReference type="EMBL" id="BJVU01000006">
    <property type="protein sequence ID" value="GEL59066.1"/>
    <property type="molecule type" value="Genomic_DNA"/>
</dbReference>